<dbReference type="InterPro" id="IPR036291">
    <property type="entry name" value="NAD(P)-bd_dom_sf"/>
</dbReference>
<dbReference type="Proteomes" id="UP001064390">
    <property type="component" value="Chromosome"/>
</dbReference>
<evidence type="ECO:0000259" key="5">
    <source>
        <dbReference type="PROSITE" id="PS50075"/>
    </source>
</evidence>
<dbReference type="SUPFAM" id="SSF51735">
    <property type="entry name" value="NAD(P)-binding Rossmann-fold domains"/>
    <property type="match status" value="1"/>
</dbReference>
<dbReference type="InterPro" id="IPR050091">
    <property type="entry name" value="PKS_NRPS_Biosynth_Enz"/>
</dbReference>
<dbReference type="PROSITE" id="PS00012">
    <property type="entry name" value="PHOSPHOPANTETHEINE"/>
    <property type="match status" value="1"/>
</dbReference>
<dbReference type="SMART" id="SM00822">
    <property type="entry name" value="PKS_KR"/>
    <property type="match status" value="1"/>
</dbReference>
<dbReference type="SUPFAM" id="SSF47336">
    <property type="entry name" value="ACP-like"/>
    <property type="match status" value="1"/>
</dbReference>
<protein>
    <submittedName>
        <fullName evidence="6">SDR family NAD(P)-dependent oxidoreductase</fullName>
    </submittedName>
</protein>
<dbReference type="PANTHER" id="PTHR43775:SF51">
    <property type="entry name" value="INACTIVE PHENOLPHTHIOCEROL SYNTHESIS POLYKETIDE SYNTHASE TYPE I PKS1-RELATED"/>
    <property type="match status" value="1"/>
</dbReference>
<dbReference type="SMART" id="SM00823">
    <property type="entry name" value="PKS_PP"/>
    <property type="match status" value="1"/>
</dbReference>
<evidence type="ECO:0000256" key="4">
    <source>
        <dbReference type="ARBA" id="ARBA00023268"/>
    </source>
</evidence>
<reference evidence="6" key="1">
    <citation type="submission" date="2022-09" db="EMBL/GenBank/DDBJ databases">
        <title>Streptomyces vinaceusdrappus strain AC-40.</title>
        <authorList>
            <person name="Sedeek A.M."/>
            <person name="Salah I."/>
            <person name="Kamel H.L."/>
            <person name="Soltan M.A."/>
            <person name="Elsayed T.R."/>
        </authorList>
    </citation>
    <scope>NUCLEOTIDE SEQUENCE</scope>
    <source>
        <strain evidence="6">AC-40</strain>
    </source>
</reference>
<keyword evidence="1" id="KW-0596">Phosphopantetheine</keyword>
<gene>
    <name evidence="6" type="ORF">N6Q81_00920</name>
</gene>
<organism evidence="6 7">
    <name type="scientific">Streptomyces vinaceusdrappus</name>
    <dbReference type="NCBI Taxonomy" id="67376"/>
    <lineage>
        <taxon>Bacteria</taxon>
        <taxon>Bacillati</taxon>
        <taxon>Actinomycetota</taxon>
        <taxon>Actinomycetes</taxon>
        <taxon>Kitasatosporales</taxon>
        <taxon>Streptomycetaceae</taxon>
        <taxon>Streptomyces</taxon>
        <taxon>Streptomyces rochei group</taxon>
    </lineage>
</organism>
<dbReference type="InterPro" id="IPR006162">
    <property type="entry name" value="Ppantetheine_attach_site"/>
</dbReference>
<keyword evidence="4" id="KW-0511">Multifunctional enzyme</keyword>
<dbReference type="CDD" id="cd08956">
    <property type="entry name" value="KR_3_FAS_SDR_x"/>
    <property type="match status" value="1"/>
</dbReference>
<evidence type="ECO:0000313" key="6">
    <source>
        <dbReference type="EMBL" id="UXI76710.1"/>
    </source>
</evidence>
<keyword evidence="7" id="KW-1185">Reference proteome</keyword>
<dbReference type="Gene3D" id="3.40.50.720">
    <property type="entry name" value="NAD(P)-binding Rossmann-like Domain"/>
    <property type="match status" value="1"/>
</dbReference>
<dbReference type="PANTHER" id="PTHR43775">
    <property type="entry name" value="FATTY ACID SYNTHASE"/>
    <property type="match status" value="1"/>
</dbReference>
<feature type="non-terminal residue" evidence="6">
    <location>
        <position position="1"/>
    </location>
</feature>
<evidence type="ECO:0000313" key="7">
    <source>
        <dbReference type="Proteomes" id="UP001064390"/>
    </source>
</evidence>
<accession>A0ABY6BLN2</accession>
<dbReference type="Pfam" id="PF00550">
    <property type="entry name" value="PP-binding"/>
    <property type="match status" value="1"/>
</dbReference>
<dbReference type="Pfam" id="PF13602">
    <property type="entry name" value="ADH_zinc_N_2"/>
    <property type="match status" value="1"/>
</dbReference>
<dbReference type="SMART" id="SM01294">
    <property type="entry name" value="PKS_PP_betabranch"/>
    <property type="match status" value="1"/>
</dbReference>
<dbReference type="InterPro" id="IPR009081">
    <property type="entry name" value="PP-bd_ACP"/>
</dbReference>
<dbReference type="InterPro" id="IPR013968">
    <property type="entry name" value="PKS_KR"/>
</dbReference>
<keyword evidence="2" id="KW-0597">Phosphoprotein</keyword>
<evidence type="ECO:0000256" key="3">
    <source>
        <dbReference type="ARBA" id="ARBA00022679"/>
    </source>
</evidence>
<dbReference type="PROSITE" id="PS50075">
    <property type="entry name" value="CARRIER"/>
    <property type="match status" value="1"/>
</dbReference>
<proteinExistence type="predicted"/>
<sequence length="522" mass="54933">PETVGGGVRYRAFDLGEAGPERNKGLLGELLDLFAEGALRPLPVRTWDVRRAREAFRFMSQAKHVGKIVLTMPPRWNPEGTVLITGGTGALGGHLARRLATAGMRHLLLTSRRGTDAPGAAELAAELRELGAEVTVAACDTTDRDATAALIGSVPAQHPLTAVVHTAGVLDDGVIASLTPERLAAVLRPKVDAAWHLHELTRDLDLAAFLPFSSIAGVMGSPGQGNYAAANSFLDALTRHRRALGLAGTSLAWGPWAHDGGMTSTLSDTDMRRMQSGGLPPLAVEQGLDLFDIARGSDETFLVLVGLAPGAMRGAAPEDLPPLFRSMVRSGRRTAAATDAAGAAAALGAELAGLDAADRVRRVTDLIREQAARVLGHASPKAVDVTREFRELGLDSLTALELRNHLSTATGLRLPATLVFDYPTPTALAEHFVSELTGDDTPQGPSLLAELDRLDALLAAAADDPDEITRAGLALRLGRMLDKVRGTAPDPTGPDVADDFESASADEVLAFIDNELGRLGDR</sequence>
<evidence type="ECO:0000256" key="2">
    <source>
        <dbReference type="ARBA" id="ARBA00022553"/>
    </source>
</evidence>
<feature type="domain" description="Carrier" evidence="5">
    <location>
        <begin position="361"/>
        <end position="436"/>
    </location>
</feature>
<dbReference type="InterPro" id="IPR020806">
    <property type="entry name" value="PKS_PP-bd"/>
</dbReference>
<dbReference type="RefSeq" id="WP_261698263.1">
    <property type="nucleotide sequence ID" value="NZ_CP104697.1"/>
</dbReference>
<dbReference type="EMBL" id="CP104697">
    <property type="protein sequence ID" value="UXI76710.1"/>
    <property type="molecule type" value="Genomic_DNA"/>
</dbReference>
<dbReference type="InterPro" id="IPR057326">
    <property type="entry name" value="KR_dom"/>
</dbReference>
<dbReference type="Pfam" id="PF08659">
    <property type="entry name" value="KR"/>
    <property type="match status" value="1"/>
</dbReference>
<keyword evidence="3" id="KW-0808">Transferase</keyword>
<evidence type="ECO:0000256" key="1">
    <source>
        <dbReference type="ARBA" id="ARBA00022450"/>
    </source>
</evidence>
<dbReference type="InterPro" id="IPR036736">
    <property type="entry name" value="ACP-like_sf"/>
</dbReference>
<name>A0ABY6BLN2_9ACTN</name>
<dbReference type="Gene3D" id="1.10.1200.10">
    <property type="entry name" value="ACP-like"/>
    <property type="match status" value="1"/>
</dbReference>